<proteinExistence type="inferred from homology"/>
<gene>
    <name evidence="6 8" type="primary">rpsF</name>
    <name evidence="8" type="ORF">ING2E5A_0710</name>
</gene>
<dbReference type="PANTHER" id="PTHR21011:SF1">
    <property type="entry name" value="SMALL RIBOSOMAL SUBUNIT PROTEIN BS6M"/>
    <property type="match status" value="1"/>
</dbReference>
<dbReference type="GO" id="GO:1990904">
    <property type="term" value="C:ribonucleoprotein complex"/>
    <property type="evidence" value="ECO:0007669"/>
    <property type="project" value="UniProtKB-KW"/>
</dbReference>
<organism evidence="8 9">
    <name type="scientific">Petrimonas mucosa</name>
    <dbReference type="NCBI Taxonomy" id="1642646"/>
    <lineage>
        <taxon>Bacteria</taxon>
        <taxon>Pseudomonadati</taxon>
        <taxon>Bacteroidota</taxon>
        <taxon>Bacteroidia</taxon>
        <taxon>Bacteroidales</taxon>
        <taxon>Dysgonomonadaceae</taxon>
        <taxon>Petrimonas</taxon>
    </lineage>
</organism>
<evidence type="ECO:0000313" key="9">
    <source>
        <dbReference type="Proteomes" id="UP000178485"/>
    </source>
</evidence>
<evidence type="ECO:0000256" key="5">
    <source>
        <dbReference type="ARBA" id="ARBA00035294"/>
    </source>
</evidence>
<sequence length="132" mass="15417">MNNYETVFILTPVLSDAQMKEAVEKFKNLLTDQGAEIVNEENWGLRKLAYPIDKKTTGFYTFLEFKAQPSVIDKLEVNFRRDERVIRFLTIKQDHFAAEYAEKRRNNKGGKKQETKEAPKAGKKVELEEKED</sequence>
<comment type="similarity">
    <text evidence="1 6">Belongs to the bacterial ribosomal protein bS6 family.</text>
</comment>
<dbReference type="HAMAP" id="MF_00360">
    <property type="entry name" value="Ribosomal_bS6"/>
    <property type="match status" value="1"/>
</dbReference>
<evidence type="ECO:0000256" key="4">
    <source>
        <dbReference type="ARBA" id="ARBA00035104"/>
    </source>
</evidence>
<dbReference type="InterPro" id="IPR020814">
    <property type="entry name" value="Ribosomal_S6_plastid/chlpt"/>
</dbReference>
<dbReference type="InterPro" id="IPR035980">
    <property type="entry name" value="Ribosomal_bS6_sf"/>
</dbReference>
<feature type="compositionally biased region" description="Basic and acidic residues" evidence="7">
    <location>
        <begin position="111"/>
        <end position="132"/>
    </location>
</feature>
<dbReference type="GO" id="GO:0003735">
    <property type="term" value="F:structural constituent of ribosome"/>
    <property type="evidence" value="ECO:0007669"/>
    <property type="project" value="InterPro"/>
</dbReference>
<dbReference type="Gene3D" id="3.30.70.60">
    <property type="match status" value="1"/>
</dbReference>
<dbReference type="Pfam" id="PF01250">
    <property type="entry name" value="Ribosomal_S6"/>
    <property type="match status" value="1"/>
</dbReference>
<keyword evidence="9" id="KW-1185">Reference proteome</keyword>
<name>A0A1G4G508_9BACT</name>
<dbReference type="AlphaFoldDB" id="A0A1G4G508"/>
<keyword evidence="3 6" id="KW-0687">Ribonucleoprotein</keyword>
<dbReference type="SUPFAM" id="SSF54995">
    <property type="entry name" value="Ribosomal protein S6"/>
    <property type="match status" value="1"/>
</dbReference>
<dbReference type="RefSeq" id="WP_071136195.1">
    <property type="nucleotide sequence ID" value="NZ_DUQN01000136.1"/>
</dbReference>
<accession>A0A1G4G508</accession>
<dbReference type="STRING" id="1642646.ING2E5A_0710"/>
<dbReference type="InterPro" id="IPR014717">
    <property type="entry name" value="Transl_elong_EF1B/ribsomal_bS6"/>
</dbReference>
<dbReference type="NCBIfam" id="TIGR00166">
    <property type="entry name" value="S6"/>
    <property type="match status" value="1"/>
</dbReference>
<keyword evidence="6" id="KW-0694">RNA-binding</keyword>
<dbReference type="GO" id="GO:0006412">
    <property type="term" value="P:translation"/>
    <property type="evidence" value="ECO:0007669"/>
    <property type="project" value="UniProtKB-UniRule"/>
</dbReference>
<feature type="region of interest" description="Disordered" evidence="7">
    <location>
        <begin position="102"/>
        <end position="132"/>
    </location>
</feature>
<evidence type="ECO:0000256" key="6">
    <source>
        <dbReference type="HAMAP-Rule" id="MF_00360"/>
    </source>
</evidence>
<dbReference type="InterPro" id="IPR000529">
    <property type="entry name" value="Ribosomal_bS6"/>
</dbReference>
<reference evidence="8 9" key="1">
    <citation type="submission" date="2016-08" db="EMBL/GenBank/DDBJ databases">
        <authorList>
            <person name="Seilhamer J.J."/>
        </authorList>
    </citation>
    <scope>NUCLEOTIDE SEQUENCE [LARGE SCALE GENOMIC DNA]</scope>
    <source>
        <strain evidence="8">ING2-E5A</strain>
    </source>
</reference>
<dbReference type="GO" id="GO:0070181">
    <property type="term" value="F:small ribosomal subunit rRNA binding"/>
    <property type="evidence" value="ECO:0007669"/>
    <property type="project" value="TreeGrafter"/>
</dbReference>
<evidence type="ECO:0000256" key="2">
    <source>
        <dbReference type="ARBA" id="ARBA00022980"/>
    </source>
</evidence>
<dbReference type="PANTHER" id="PTHR21011">
    <property type="entry name" value="MITOCHONDRIAL 28S RIBOSOMAL PROTEIN S6"/>
    <property type="match status" value="1"/>
</dbReference>
<dbReference type="CDD" id="cd00473">
    <property type="entry name" value="bS6"/>
    <property type="match status" value="1"/>
</dbReference>
<dbReference type="GO" id="GO:0005840">
    <property type="term" value="C:ribosome"/>
    <property type="evidence" value="ECO:0007669"/>
    <property type="project" value="UniProtKB-KW"/>
</dbReference>
<comment type="function">
    <text evidence="4 6">Binds together with bS18 to 16S ribosomal RNA.</text>
</comment>
<dbReference type="GO" id="GO:0005737">
    <property type="term" value="C:cytoplasm"/>
    <property type="evidence" value="ECO:0007669"/>
    <property type="project" value="UniProtKB-ARBA"/>
</dbReference>
<evidence type="ECO:0000256" key="1">
    <source>
        <dbReference type="ARBA" id="ARBA00009512"/>
    </source>
</evidence>
<dbReference type="KEGG" id="pmuc:ING2E5A_0710"/>
<evidence type="ECO:0000256" key="3">
    <source>
        <dbReference type="ARBA" id="ARBA00023274"/>
    </source>
</evidence>
<evidence type="ECO:0000313" key="8">
    <source>
        <dbReference type="EMBL" id="SCM56076.1"/>
    </source>
</evidence>
<dbReference type="Proteomes" id="UP000178485">
    <property type="component" value="Chromosome i"/>
</dbReference>
<dbReference type="EMBL" id="LT608328">
    <property type="protein sequence ID" value="SCM56076.1"/>
    <property type="molecule type" value="Genomic_DNA"/>
</dbReference>
<keyword evidence="2 6" id="KW-0689">Ribosomal protein</keyword>
<keyword evidence="6" id="KW-0699">rRNA-binding</keyword>
<protein>
    <recommendedName>
        <fullName evidence="5 6">Small ribosomal subunit protein bS6</fullName>
    </recommendedName>
</protein>
<evidence type="ECO:0000256" key="7">
    <source>
        <dbReference type="SAM" id="MobiDB-lite"/>
    </source>
</evidence>